<evidence type="ECO:0000256" key="2">
    <source>
        <dbReference type="ARBA" id="ARBA00022649"/>
    </source>
</evidence>
<dbReference type="PANTHER" id="PTHR33755:SF6">
    <property type="entry name" value="PLASMID STABILIZATION SYSTEM PROTEIN"/>
    <property type="match status" value="1"/>
</dbReference>
<evidence type="ECO:0000313" key="5">
    <source>
        <dbReference type="Proteomes" id="UP000252107"/>
    </source>
</evidence>
<dbReference type="EMBL" id="LXQD01000101">
    <property type="protein sequence ID" value="RCJ37990.1"/>
    <property type="molecule type" value="Genomic_DNA"/>
</dbReference>
<accession>A0A367RQK2</accession>
<dbReference type="AlphaFoldDB" id="A0A367RQK2"/>
<protein>
    <recommendedName>
        <fullName evidence="3">Toxin</fullName>
    </recommendedName>
</protein>
<dbReference type="InterPro" id="IPR051803">
    <property type="entry name" value="TA_system_RelE-like_toxin"/>
</dbReference>
<comment type="similarity">
    <text evidence="1 3">Belongs to the RelE toxin family.</text>
</comment>
<dbReference type="Pfam" id="PF05016">
    <property type="entry name" value="ParE_toxin"/>
    <property type="match status" value="1"/>
</dbReference>
<dbReference type="InterPro" id="IPR007712">
    <property type="entry name" value="RelE/ParE_toxin"/>
</dbReference>
<evidence type="ECO:0000256" key="3">
    <source>
        <dbReference type="PIRNR" id="PIRNR029218"/>
    </source>
</evidence>
<dbReference type="InterPro" id="IPR028344">
    <property type="entry name" value="ParE1/4"/>
</dbReference>
<keyword evidence="2" id="KW-1277">Toxin-antitoxin system</keyword>
<evidence type="ECO:0000313" key="4">
    <source>
        <dbReference type="EMBL" id="RCJ37990.1"/>
    </source>
</evidence>
<gene>
    <name evidence="4" type="ORF">A6770_39820</name>
</gene>
<dbReference type="InterPro" id="IPR035093">
    <property type="entry name" value="RelE/ParE_toxin_dom_sf"/>
</dbReference>
<proteinExistence type="inferred from homology"/>
<dbReference type="PIRSF" id="PIRSF029218">
    <property type="entry name" value="ParE"/>
    <property type="match status" value="1"/>
</dbReference>
<evidence type="ECO:0000256" key="1">
    <source>
        <dbReference type="ARBA" id="ARBA00006226"/>
    </source>
</evidence>
<sequence length="96" mass="10911">MKQLQISTEAKGDLADIWLYIAQDSERAADAIIDKIMQKFDELLANPGIGRARSELAPELRSISVGKYLIFYRSIPEYVEIVRVIHGARDIESLFE</sequence>
<dbReference type="PANTHER" id="PTHR33755">
    <property type="entry name" value="TOXIN PARE1-RELATED"/>
    <property type="match status" value="1"/>
</dbReference>
<organism evidence="4 5">
    <name type="scientific">Nostoc minutum NIES-26</name>
    <dbReference type="NCBI Taxonomy" id="1844469"/>
    <lineage>
        <taxon>Bacteria</taxon>
        <taxon>Bacillati</taxon>
        <taxon>Cyanobacteriota</taxon>
        <taxon>Cyanophyceae</taxon>
        <taxon>Nostocales</taxon>
        <taxon>Nostocaceae</taxon>
        <taxon>Nostoc</taxon>
    </lineage>
</organism>
<name>A0A367RQK2_9NOSO</name>
<keyword evidence="5" id="KW-1185">Reference proteome</keyword>
<comment type="caution">
    <text evidence="4">The sequence shown here is derived from an EMBL/GenBank/DDBJ whole genome shotgun (WGS) entry which is preliminary data.</text>
</comment>
<reference evidence="4" key="1">
    <citation type="submission" date="2016-04" db="EMBL/GenBank/DDBJ databases">
        <authorList>
            <person name="Tabuchi Yagui T.R."/>
        </authorList>
    </citation>
    <scope>NUCLEOTIDE SEQUENCE [LARGE SCALE GENOMIC DNA]</scope>
    <source>
        <strain evidence="4">NIES-26</strain>
    </source>
</reference>
<dbReference type="Proteomes" id="UP000252107">
    <property type="component" value="Unassembled WGS sequence"/>
</dbReference>
<dbReference type="Gene3D" id="3.30.2310.20">
    <property type="entry name" value="RelE-like"/>
    <property type="match status" value="1"/>
</dbReference>